<dbReference type="Proteomes" id="UP001232992">
    <property type="component" value="Unassembled WGS sequence"/>
</dbReference>
<comment type="caution">
    <text evidence="1">The sequence shown here is derived from an EMBL/GenBank/DDBJ whole genome shotgun (WGS) entry which is preliminary data.</text>
</comment>
<protein>
    <recommendedName>
        <fullName evidence="3">DUF1579 domain-containing protein</fullName>
    </recommendedName>
</protein>
<reference evidence="1 2" key="1">
    <citation type="submission" date="2023-01" db="EMBL/GenBank/DDBJ databases">
        <title>Novel diversity within Roseofilum (Cyanobacteria; Desertifilaceae) from marine benthic mats with descriptions of four novel species.</title>
        <authorList>
            <person name="Wang Y."/>
            <person name="Berthold D.E."/>
            <person name="Hu J."/>
            <person name="Lefler F.W."/>
            <person name="Laughinghouse H.D. IV."/>
        </authorList>
    </citation>
    <scope>NUCLEOTIDE SEQUENCE [LARGE SCALE GENOMIC DNA]</scope>
    <source>
        <strain evidence="1 2">BLCC-M143</strain>
    </source>
</reference>
<proteinExistence type="predicted"/>
<gene>
    <name evidence="1" type="ORF">PMH09_09745</name>
</gene>
<accession>A0ABT7BWA0</accession>
<keyword evidence="2" id="KW-1185">Reference proteome</keyword>
<evidence type="ECO:0000313" key="1">
    <source>
        <dbReference type="EMBL" id="MDJ1183482.1"/>
    </source>
</evidence>
<name>A0ABT7BWA0_9CYAN</name>
<evidence type="ECO:0008006" key="3">
    <source>
        <dbReference type="Google" id="ProtNLM"/>
    </source>
</evidence>
<organism evidence="1 2">
    <name type="scientific">Roseofilum casamattae BLCC-M143</name>
    <dbReference type="NCBI Taxonomy" id="3022442"/>
    <lineage>
        <taxon>Bacteria</taxon>
        <taxon>Bacillati</taxon>
        <taxon>Cyanobacteriota</taxon>
        <taxon>Cyanophyceae</taxon>
        <taxon>Desertifilales</taxon>
        <taxon>Desertifilaceae</taxon>
        <taxon>Roseofilum</taxon>
        <taxon>Roseofilum casamattae</taxon>
    </lineage>
</organism>
<sequence length="149" mass="17333">MAHTFLMEPGRWTLEGNWLEKEGMPMPIRGATLVRWSQDNWFTMVTKLAFVNGDRDAISYQYKGRLDGGARQYTFVLQHSLLGKVEGEGWVAPDSIMQRYWVLGDKKRRSSFEMLYRIDYDTYHLSSAVVAGHYLTSAMEVRLERQTDN</sequence>
<dbReference type="RefSeq" id="WP_283758136.1">
    <property type="nucleotide sequence ID" value="NZ_JAQOSQ010000008.1"/>
</dbReference>
<dbReference type="EMBL" id="JAQOSQ010000008">
    <property type="protein sequence ID" value="MDJ1183482.1"/>
    <property type="molecule type" value="Genomic_DNA"/>
</dbReference>
<evidence type="ECO:0000313" key="2">
    <source>
        <dbReference type="Proteomes" id="UP001232992"/>
    </source>
</evidence>